<proteinExistence type="predicted"/>
<evidence type="ECO:0000313" key="3">
    <source>
        <dbReference type="EMBL" id="SIQ89315.1"/>
    </source>
</evidence>
<evidence type="ECO:0000313" key="2">
    <source>
        <dbReference type="EMBL" id="OXS77930.1"/>
    </source>
</evidence>
<dbReference type="AlphaFoldDB" id="A0A1N6WH00"/>
<protein>
    <submittedName>
        <fullName evidence="3">Uncharacterized protein</fullName>
    </submittedName>
</protein>
<evidence type="ECO:0000313" key="4">
    <source>
        <dbReference type="Proteomes" id="UP000186385"/>
    </source>
</evidence>
<reference evidence="2" key="3">
    <citation type="submission" date="2017-03" db="EMBL/GenBank/DDBJ databases">
        <authorList>
            <person name="Dastager S.G."/>
            <person name="Neurgaonkar P.S."/>
            <person name="Dharne M.S."/>
        </authorList>
    </citation>
    <scope>NUCLEOTIDE SEQUENCE</scope>
    <source>
        <strain evidence="2">DSM 25145</strain>
    </source>
</reference>
<gene>
    <name evidence="2" type="ORF">B1B05_10010</name>
    <name evidence="3" type="ORF">SAMN05443094_104162</name>
</gene>
<dbReference type="RefSeq" id="WP_045850537.1">
    <property type="nucleotide sequence ID" value="NZ_FTLX01000004.1"/>
</dbReference>
<accession>A0A1N6WH00</accession>
<reference evidence="5" key="2">
    <citation type="submission" date="2017-03" db="EMBL/GenBank/DDBJ databases">
        <title>Bacillus sp. V-88(T) DSM27956, whole genome shotgun sequencing project.</title>
        <authorList>
            <person name="Dastager S.G."/>
            <person name="Neurgaonkar P.S."/>
            <person name="Dharne M.S."/>
        </authorList>
    </citation>
    <scope>NUCLEOTIDE SEQUENCE [LARGE SCALE GENOMIC DNA]</scope>
    <source>
        <strain evidence="5">DSM 25145</strain>
    </source>
</reference>
<keyword evidence="1" id="KW-0175">Coiled coil</keyword>
<dbReference type="EMBL" id="MWSK01000004">
    <property type="protein sequence ID" value="OXS77930.1"/>
    <property type="molecule type" value="Genomic_DNA"/>
</dbReference>
<dbReference type="Proteomes" id="UP000186385">
    <property type="component" value="Unassembled WGS sequence"/>
</dbReference>
<reference evidence="3 4" key="1">
    <citation type="submission" date="2017-01" db="EMBL/GenBank/DDBJ databases">
        <authorList>
            <person name="Mah S.A."/>
            <person name="Swanson W.J."/>
            <person name="Moy G.W."/>
            <person name="Vacquier V.D."/>
        </authorList>
    </citation>
    <scope>NUCLEOTIDE SEQUENCE [LARGE SCALE GENOMIC DNA]</scope>
    <source>
        <strain evidence="3 4">NIO-1016</strain>
    </source>
</reference>
<dbReference type="Proteomes" id="UP000215545">
    <property type="component" value="Unassembled WGS sequence"/>
</dbReference>
<organism evidence="3 4">
    <name type="scientific">Domibacillus enclensis</name>
    <dbReference type="NCBI Taxonomy" id="1017273"/>
    <lineage>
        <taxon>Bacteria</taxon>
        <taxon>Bacillati</taxon>
        <taxon>Bacillota</taxon>
        <taxon>Bacilli</taxon>
        <taxon>Bacillales</taxon>
        <taxon>Bacillaceae</taxon>
        <taxon>Domibacillus</taxon>
    </lineage>
</organism>
<evidence type="ECO:0000313" key="5">
    <source>
        <dbReference type="Proteomes" id="UP000215545"/>
    </source>
</evidence>
<dbReference type="STRING" id="1017273.SAMN05443094_104162"/>
<dbReference type="EMBL" id="FTLX01000004">
    <property type="protein sequence ID" value="SIQ89315.1"/>
    <property type="molecule type" value="Genomic_DNA"/>
</dbReference>
<evidence type="ECO:0000256" key="1">
    <source>
        <dbReference type="SAM" id="Coils"/>
    </source>
</evidence>
<keyword evidence="5" id="KW-1185">Reference proteome</keyword>
<feature type="coiled-coil region" evidence="1">
    <location>
        <begin position="46"/>
        <end position="73"/>
    </location>
</feature>
<name>A0A1N6WH00_9BACI</name>
<sequence length="76" mass="8995">MASGVIFPEDCIFCEEMVWEDEGTMWRDHIVHERCVQNARSSAFMTTELRMENDRLRKRIDELEEEKSTGQLSLDL</sequence>